<reference evidence="3 4" key="1">
    <citation type="submission" date="2018-02" db="EMBL/GenBank/DDBJ databases">
        <title>Genomic Encyclopedia of Archaeal and Bacterial Type Strains, Phase II (KMG-II): from individual species to whole genera.</title>
        <authorList>
            <person name="Goeker M."/>
        </authorList>
    </citation>
    <scope>NUCLEOTIDE SEQUENCE [LARGE SCALE GENOMIC DNA]</scope>
    <source>
        <strain evidence="3 4">DSM 18921</strain>
    </source>
</reference>
<dbReference type="Proteomes" id="UP000238338">
    <property type="component" value="Unassembled WGS sequence"/>
</dbReference>
<dbReference type="InterPro" id="IPR004992">
    <property type="entry name" value="EutN_CcmL"/>
</dbReference>
<evidence type="ECO:0000256" key="2">
    <source>
        <dbReference type="ARBA" id="ARBA00024446"/>
    </source>
</evidence>
<organism evidence="3 4">
    <name type="scientific">Albidovulum denitrificans</name>
    <dbReference type="NCBI Taxonomy" id="404881"/>
    <lineage>
        <taxon>Bacteria</taxon>
        <taxon>Pseudomonadati</taxon>
        <taxon>Pseudomonadota</taxon>
        <taxon>Alphaproteobacteria</taxon>
        <taxon>Rhodobacterales</taxon>
        <taxon>Paracoccaceae</taxon>
        <taxon>Albidovulum</taxon>
    </lineage>
</organism>
<dbReference type="AlphaFoldDB" id="A0A2S8S5D7"/>
<dbReference type="Pfam" id="PF03319">
    <property type="entry name" value="EutN_CcmL"/>
    <property type="match status" value="1"/>
</dbReference>
<dbReference type="Gene3D" id="2.40.50.220">
    <property type="entry name" value="EutN/Ccml"/>
    <property type="match status" value="1"/>
</dbReference>
<comment type="caution">
    <text evidence="3">The sequence shown here is derived from an EMBL/GenBank/DDBJ whole genome shotgun (WGS) entry which is preliminary data.</text>
</comment>
<comment type="subcellular location">
    <subcellularLocation>
        <location evidence="1">Bacterial microcompartment</location>
    </subcellularLocation>
</comment>
<dbReference type="InterPro" id="IPR036677">
    <property type="entry name" value="EutN_CcmL_sf"/>
</dbReference>
<gene>
    <name evidence="3" type="ORF">LX70_02902</name>
</gene>
<proteinExistence type="predicted"/>
<keyword evidence="2" id="KW-1283">Bacterial microcompartment</keyword>
<dbReference type="SUPFAM" id="SSF159133">
    <property type="entry name" value="EutN/CcmL-like"/>
    <property type="match status" value="1"/>
</dbReference>
<protein>
    <submittedName>
        <fullName evidence="3">Ethanolamine utilization protein EutN</fullName>
    </submittedName>
</protein>
<keyword evidence="4" id="KW-1185">Reference proteome</keyword>
<sequence>MIQGRVIGKIWSSRRVSSLPAGALLEVETESGARLIAFDPLGCNTGEAVLITQGSVAAAFFTGKTAPVDALIIGSIDEDNTSKSKA</sequence>
<dbReference type="CDD" id="cd01614">
    <property type="entry name" value="EutN_CcmL"/>
    <property type="match status" value="1"/>
</dbReference>
<dbReference type="GO" id="GO:0031469">
    <property type="term" value="C:bacterial microcompartment"/>
    <property type="evidence" value="ECO:0007669"/>
    <property type="project" value="UniProtKB-SubCell"/>
</dbReference>
<evidence type="ECO:0000256" key="1">
    <source>
        <dbReference type="ARBA" id="ARBA00024322"/>
    </source>
</evidence>
<dbReference type="EMBL" id="PVEP01000006">
    <property type="protein sequence ID" value="PQV56017.1"/>
    <property type="molecule type" value="Genomic_DNA"/>
</dbReference>
<evidence type="ECO:0000313" key="3">
    <source>
        <dbReference type="EMBL" id="PQV56017.1"/>
    </source>
</evidence>
<accession>A0A2S8S5D7</accession>
<dbReference type="RefSeq" id="WP_105515477.1">
    <property type="nucleotide sequence ID" value="NZ_PVEP01000006.1"/>
</dbReference>
<dbReference type="PANTHER" id="PTHR36539">
    <property type="entry name" value="ETHANOLAMINE UTILIZATION PROTEIN EUTN"/>
    <property type="match status" value="1"/>
</dbReference>
<dbReference type="OrthoDB" id="196195at2"/>
<dbReference type="PROSITE" id="PS51932">
    <property type="entry name" value="BMV"/>
    <property type="match status" value="1"/>
</dbReference>
<evidence type="ECO:0000313" key="4">
    <source>
        <dbReference type="Proteomes" id="UP000238338"/>
    </source>
</evidence>
<name>A0A2S8S5D7_9RHOB</name>